<comment type="caution">
    <text evidence="1">The sequence shown here is derived from an EMBL/GenBank/DDBJ whole genome shotgun (WGS) entry which is preliminary data.</text>
</comment>
<accession>A0ABT0BBJ4</accession>
<dbReference type="RefSeq" id="WP_244018287.1">
    <property type="nucleotide sequence ID" value="NZ_JALHLF010000016.1"/>
</dbReference>
<dbReference type="Proteomes" id="UP001162881">
    <property type="component" value="Unassembled WGS sequence"/>
</dbReference>
<evidence type="ECO:0000313" key="1">
    <source>
        <dbReference type="EMBL" id="MCJ2182398.1"/>
    </source>
</evidence>
<dbReference type="InterPro" id="IPR024524">
    <property type="entry name" value="DUF3800"/>
</dbReference>
<name>A0ABT0BBJ4_9SPHN</name>
<organism evidence="1 2">
    <name type="scientific">Novosphingobium organovorum</name>
    <dbReference type="NCBI Taxonomy" id="2930092"/>
    <lineage>
        <taxon>Bacteria</taxon>
        <taxon>Pseudomonadati</taxon>
        <taxon>Pseudomonadota</taxon>
        <taxon>Alphaproteobacteria</taxon>
        <taxon>Sphingomonadales</taxon>
        <taxon>Sphingomonadaceae</taxon>
        <taxon>Novosphingobium</taxon>
    </lineage>
</organism>
<keyword evidence="2" id="KW-1185">Reference proteome</keyword>
<sequence length="233" mass="26839">MKFEVYCDEALPDLFTSEKPRAKYLMIGALWLPADLREEAKAKIAALRERHNVHGEMKWRKISPSRLDFYAEVIDLFFGYAADMRFRCIAVDHEKTNLDHFHDGDGELGFYKFYYQLLHHWILDFNEYTVFCDLKSNRSPTRLAELRKVLSNANLSAEILNVQPLPSGQLVLMQLCDILLGAASSRLNFDAPASPAKLAIVERIEARLGRKIGPTWKSEEKFNVFKINLQGGW</sequence>
<evidence type="ECO:0000313" key="2">
    <source>
        <dbReference type="Proteomes" id="UP001162881"/>
    </source>
</evidence>
<gene>
    <name evidence="1" type="ORF">MTR62_06740</name>
</gene>
<protein>
    <recommendedName>
        <fullName evidence="3">DUF3800 domain-containing protein</fullName>
    </recommendedName>
</protein>
<proteinExistence type="predicted"/>
<evidence type="ECO:0008006" key="3">
    <source>
        <dbReference type="Google" id="ProtNLM"/>
    </source>
</evidence>
<reference evidence="1" key="1">
    <citation type="submission" date="2022-03" db="EMBL/GenBank/DDBJ databases">
        <title>Identification of a novel bacterium isolated from mangrove sediments.</title>
        <authorList>
            <person name="Pan X."/>
        </authorList>
    </citation>
    <scope>NUCLEOTIDE SEQUENCE</scope>
    <source>
        <strain evidence="1">B1949</strain>
    </source>
</reference>
<dbReference type="EMBL" id="JALHLF010000016">
    <property type="protein sequence ID" value="MCJ2182398.1"/>
    <property type="molecule type" value="Genomic_DNA"/>
</dbReference>
<dbReference type="Pfam" id="PF12686">
    <property type="entry name" value="DUF3800"/>
    <property type="match status" value="1"/>
</dbReference>